<evidence type="ECO:0000313" key="2">
    <source>
        <dbReference type="Proteomes" id="UP001597301"/>
    </source>
</evidence>
<comment type="caution">
    <text evidence="1">The sequence shown here is derived from an EMBL/GenBank/DDBJ whole genome shotgun (WGS) entry which is preliminary data.</text>
</comment>
<proteinExistence type="predicted"/>
<dbReference type="Gene3D" id="3.30.300.20">
    <property type="match status" value="1"/>
</dbReference>
<dbReference type="SUPFAM" id="SSF82784">
    <property type="entry name" value="OsmC-like"/>
    <property type="match status" value="1"/>
</dbReference>
<sequence length="130" mass="14645">MKFNMKNGGFFIDLPYGRLHISRDSEGFGPYELMIASLAGCSGSILQTILEKMRLDIQDIQIEANAERNKKKANRIEKVSLHFKIMGTKLNKQKLTRAMELTKKNCGMVQSVLGSVDVEETFELIECQSG</sequence>
<protein>
    <submittedName>
        <fullName evidence="1">OsmC family protein</fullName>
        <ecNumber evidence="1">1.11.1.-</ecNumber>
    </submittedName>
</protein>
<dbReference type="PANTHER" id="PTHR34352:SF1">
    <property type="entry name" value="PROTEIN YHFA"/>
    <property type="match status" value="1"/>
</dbReference>
<organism evidence="1 2">
    <name type="scientific">Siminovitchia sediminis</name>
    <dbReference type="NCBI Taxonomy" id="1274353"/>
    <lineage>
        <taxon>Bacteria</taxon>
        <taxon>Bacillati</taxon>
        <taxon>Bacillota</taxon>
        <taxon>Bacilli</taxon>
        <taxon>Bacillales</taxon>
        <taxon>Bacillaceae</taxon>
        <taxon>Siminovitchia</taxon>
    </lineage>
</organism>
<dbReference type="EC" id="1.11.1.-" evidence="1"/>
<dbReference type="RefSeq" id="WP_380775439.1">
    <property type="nucleotide sequence ID" value="NZ_JBHUEO010000067.1"/>
</dbReference>
<dbReference type="Proteomes" id="UP001597301">
    <property type="component" value="Unassembled WGS sequence"/>
</dbReference>
<keyword evidence="2" id="KW-1185">Reference proteome</keyword>
<dbReference type="Pfam" id="PF02566">
    <property type="entry name" value="OsmC"/>
    <property type="match status" value="1"/>
</dbReference>
<dbReference type="InterPro" id="IPR003718">
    <property type="entry name" value="OsmC/Ohr_fam"/>
</dbReference>
<dbReference type="InterPro" id="IPR036102">
    <property type="entry name" value="OsmC/Ohrsf"/>
</dbReference>
<gene>
    <name evidence="1" type="ORF">ACFSCZ_16410</name>
</gene>
<dbReference type="PANTHER" id="PTHR34352">
    <property type="entry name" value="PROTEIN YHFA"/>
    <property type="match status" value="1"/>
</dbReference>
<dbReference type="EMBL" id="JBHUEO010000067">
    <property type="protein sequence ID" value="MFD1708301.1"/>
    <property type="molecule type" value="Genomic_DNA"/>
</dbReference>
<dbReference type="InterPro" id="IPR015946">
    <property type="entry name" value="KH_dom-like_a/b"/>
</dbReference>
<evidence type="ECO:0000313" key="1">
    <source>
        <dbReference type="EMBL" id="MFD1708301.1"/>
    </source>
</evidence>
<name>A0ABW4KLP9_9BACI</name>
<reference evidence="2" key="1">
    <citation type="journal article" date="2019" name="Int. J. Syst. Evol. Microbiol.">
        <title>The Global Catalogue of Microorganisms (GCM) 10K type strain sequencing project: providing services to taxonomists for standard genome sequencing and annotation.</title>
        <authorList>
            <consortium name="The Broad Institute Genomics Platform"/>
            <consortium name="The Broad Institute Genome Sequencing Center for Infectious Disease"/>
            <person name="Wu L."/>
            <person name="Ma J."/>
        </authorList>
    </citation>
    <scope>NUCLEOTIDE SEQUENCE [LARGE SCALE GENOMIC DNA]</scope>
    <source>
        <strain evidence="2">CGMCC 1.12295</strain>
    </source>
</reference>
<keyword evidence="1" id="KW-0575">Peroxidase</keyword>
<accession>A0ABW4KLP9</accession>
<keyword evidence="1" id="KW-0560">Oxidoreductase</keyword>
<dbReference type="GO" id="GO:0004601">
    <property type="term" value="F:peroxidase activity"/>
    <property type="evidence" value="ECO:0007669"/>
    <property type="project" value="UniProtKB-KW"/>
</dbReference>